<reference evidence="1 2" key="1">
    <citation type="submission" date="2013-02" db="EMBL/GenBank/DDBJ databases">
        <authorList>
            <person name="Harkins D.M."/>
            <person name="Durkin A.S."/>
            <person name="Brinkac L.M."/>
            <person name="Haft D.H."/>
            <person name="Selengut J.D."/>
            <person name="Sanka R."/>
            <person name="DePew J."/>
            <person name="Purushe J."/>
            <person name="Whelen A.C."/>
            <person name="Vinetz J.M."/>
            <person name="Sutton G.G."/>
            <person name="Nierman W.C."/>
            <person name="Fouts D.E."/>
        </authorList>
    </citation>
    <scope>NUCLEOTIDE SEQUENCE [LARGE SCALE GENOMIC DNA]</scope>
    <source>
        <strain evidence="1 2">2002000626</strain>
    </source>
</reference>
<evidence type="ECO:0000313" key="1">
    <source>
        <dbReference type="EMBL" id="EMY03435.1"/>
    </source>
</evidence>
<organism evidence="1 2">
    <name type="scientific">Leptospira interrogans str. 2002000626</name>
    <dbReference type="NCBI Taxonomy" id="996803"/>
    <lineage>
        <taxon>Bacteria</taxon>
        <taxon>Pseudomonadati</taxon>
        <taxon>Spirochaetota</taxon>
        <taxon>Spirochaetia</taxon>
        <taxon>Leptospirales</taxon>
        <taxon>Leptospiraceae</taxon>
        <taxon>Leptospira</taxon>
    </lineage>
</organism>
<accession>A0A829D3B5</accession>
<proteinExistence type="predicted"/>
<sequence length="55" mass="6637">MFPGFNFMGIHRVILILKRTYLLDIKLTILLYMLSVKFQKSIEKEIRKLLRQNLV</sequence>
<comment type="caution">
    <text evidence="1">The sequence shown here is derived from an EMBL/GenBank/DDBJ whole genome shotgun (WGS) entry which is preliminary data.</text>
</comment>
<dbReference type="EMBL" id="AFJL02000182">
    <property type="protein sequence ID" value="EMY03435.1"/>
    <property type="molecule type" value="Genomic_DNA"/>
</dbReference>
<gene>
    <name evidence="1" type="ORF">LEP1GSC029_3313</name>
</gene>
<protein>
    <submittedName>
        <fullName evidence="1">Uncharacterized protein</fullName>
    </submittedName>
</protein>
<dbReference type="AlphaFoldDB" id="A0A829D3B5"/>
<dbReference type="Proteomes" id="UP000012329">
    <property type="component" value="Unassembled WGS sequence"/>
</dbReference>
<evidence type="ECO:0000313" key="2">
    <source>
        <dbReference type="Proteomes" id="UP000012329"/>
    </source>
</evidence>
<name>A0A829D3B5_LEPIR</name>